<organism evidence="9 10">
    <name type="scientific">Actibacterium naphthalenivorans</name>
    <dbReference type="NCBI Taxonomy" id="1614693"/>
    <lineage>
        <taxon>Bacteria</taxon>
        <taxon>Pseudomonadati</taxon>
        <taxon>Pseudomonadota</taxon>
        <taxon>Alphaproteobacteria</taxon>
        <taxon>Rhodobacterales</taxon>
        <taxon>Roseobacteraceae</taxon>
        <taxon>Actibacterium</taxon>
    </lineage>
</organism>
<evidence type="ECO:0000259" key="7">
    <source>
        <dbReference type="Pfam" id="PF09851"/>
    </source>
</evidence>
<comment type="subcellular location">
    <subcellularLocation>
        <location evidence="1">Cell membrane</location>
        <topology evidence="1">Multi-pass membrane protein</topology>
    </subcellularLocation>
</comment>
<evidence type="ECO:0000256" key="5">
    <source>
        <dbReference type="ARBA" id="ARBA00023136"/>
    </source>
</evidence>
<dbReference type="GO" id="GO:0005886">
    <property type="term" value="C:plasma membrane"/>
    <property type="evidence" value="ECO:0007669"/>
    <property type="project" value="UniProtKB-SubCell"/>
</dbReference>
<feature type="transmembrane region" description="Helical" evidence="6">
    <location>
        <begin position="42"/>
        <end position="62"/>
    </location>
</feature>
<dbReference type="InterPro" id="IPR027379">
    <property type="entry name" value="CLS_N"/>
</dbReference>
<dbReference type="AlphaFoldDB" id="A0A840CM86"/>
<dbReference type="Proteomes" id="UP000585681">
    <property type="component" value="Unassembled WGS sequence"/>
</dbReference>
<comment type="caution">
    <text evidence="9">The sequence shown here is derived from an EMBL/GenBank/DDBJ whole genome shotgun (WGS) entry which is preliminary data.</text>
</comment>
<evidence type="ECO:0000256" key="6">
    <source>
        <dbReference type="SAM" id="Phobius"/>
    </source>
</evidence>
<feature type="domain" description="SHOCT" evidence="7">
    <location>
        <begin position="97"/>
        <end position="123"/>
    </location>
</feature>
<proteinExistence type="predicted"/>
<dbReference type="EMBL" id="JACIEQ010000012">
    <property type="protein sequence ID" value="MBB4023846.1"/>
    <property type="molecule type" value="Genomic_DNA"/>
</dbReference>
<keyword evidence="4 6" id="KW-1133">Transmembrane helix</keyword>
<accession>A0A840CM86</accession>
<dbReference type="Pfam" id="PF13396">
    <property type="entry name" value="PLDc_N"/>
    <property type="match status" value="1"/>
</dbReference>
<evidence type="ECO:0000313" key="9">
    <source>
        <dbReference type="EMBL" id="MBB4023846.1"/>
    </source>
</evidence>
<dbReference type="RefSeq" id="WP_054539418.1">
    <property type="nucleotide sequence ID" value="NZ_JACIEQ010000012.1"/>
</dbReference>
<keyword evidence="5 6" id="KW-0472">Membrane</keyword>
<feature type="domain" description="Cardiolipin synthase N-terminal" evidence="8">
    <location>
        <begin position="19"/>
        <end position="63"/>
    </location>
</feature>
<reference evidence="9" key="1">
    <citation type="submission" date="2020-08" db="EMBL/GenBank/DDBJ databases">
        <title>Genomic Encyclopedia of Type Strains, Phase IV (KMG-IV): sequencing the most valuable type-strain genomes for metagenomic binning, comparative biology and taxonomic classification.</title>
        <authorList>
            <person name="Goeker M."/>
        </authorList>
    </citation>
    <scope>NUCLEOTIDE SEQUENCE [LARGE SCALE GENOMIC DNA]</scope>
    <source>
        <strain evidence="9">DSM 105040</strain>
    </source>
</reference>
<evidence type="ECO:0000256" key="1">
    <source>
        <dbReference type="ARBA" id="ARBA00004651"/>
    </source>
</evidence>
<protein>
    <submittedName>
        <fullName evidence="9">Na+-translocating ferredoxin:NAD+ oxidoreductase RnfE subunit</fullName>
    </submittedName>
</protein>
<evidence type="ECO:0000256" key="3">
    <source>
        <dbReference type="ARBA" id="ARBA00022692"/>
    </source>
</evidence>
<dbReference type="Pfam" id="PF09851">
    <property type="entry name" value="SHOCT"/>
    <property type="match status" value="1"/>
</dbReference>
<name>A0A840CM86_9RHOB</name>
<keyword evidence="10" id="KW-1185">Reference proteome</keyword>
<dbReference type="InterPro" id="IPR018649">
    <property type="entry name" value="SHOCT"/>
</dbReference>
<evidence type="ECO:0000313" key="10">
    <source>
        <dbReference type="Proteomes" id="UP000585681"/>
    </source>
</evidence>
<evidence type="ECO:0000256" key="2">
    <source>
        <dbReference type="ARBA" id="ARBA00022475"/>
    </source>
</evidence>
<feature type="transmembrane region" description="Helical" evidence="6">
    <location>
        <begin position="6"/>
        <end position="30"/>
    </location>
</feature>
<evidence type="ECO:0000256" key="4">
    <source>
        <dbReference type="ARBA" id="ARBA00022989"/>
    </source>
</evidence>
<sequence length="124" mass="13564">MTFVNIISSLLAATAFVACIILLASVITDLARDQTLGGWAKAIWLVFLIFVPFLTVFVYVVVRGDGMAERAAKQMEQEKTAVDSYIRDVAGQNPAQEIEAAKRLLDAGTLTEEEFNALKQRALA</sequence>
<keyword evidence="3 6" id="KW-0812">Transmembrane</keyword>
<evidence type="ECO:0000259" key="8">
    <source>
        <dbReference type="Pfam" id="PF13396"/>
    </source>
</evidence>
<keyword evidence="2" id="KW-1003">Cell membrane</keyword>
<gene>
    <name evidence="9" type="ORF">GGR17_003682</name>
</gene>